<dbReference type="PANTHER" id="PTHR48458">
    <property type="entry name" value="SET DOMAIN-CONTAINING PROTEIN"/>
    <property type="match status" value="1"/>
</dbReference>
<keyword evidence="2" id="KW-1185">Reference proteome</keyword>
<evidence type="ECO:0000313" key="2">
    <source>
        <dbReference type="Proteomes" id="UP000823388"/>
    </source>
</evidence>
<sequence length="166" mass="18668">MNHMAPRCSNQERFEKGGIQVLHKEVKEIMEVCSTMPQRGQCPPLLVVFDSRFSFTVQADANIKDMTFTAEFVGDVDYFENREKGDCDNLMTPLLITDPSQRLVICPNKCGNISGFMSGINDHTPDGKKKQNVKCVSYDIDGESHVLLVAYRDIACGEKLYCDYNG</sequence>
<dbReference type="InterPro" id="IPR053114">
    <property type="entry name" value="ATXR5/ATXR6"/>
</dbReference>
<comment type="caution">
    <text evidence="1">The sequence shown here is derived from an EMBL/GenBank/DDBJ whole genome shotgun (WGS) entry which is preliminary data.</text>
</comment>
<protein>
    <recommendedName>
        <fullName evidence="3">SET domain-containing protein</fullName>
    </recommendedName>
</protein>
<accession>A0A8T0PKB5</accession>
<dbReference type="SUPFAM" id="SSF82199">
    <property type="entry name" value="SET domain"/>
    <property type="match status" value="1"/>
</dbReference>
<gene>
    <name evidence="1" type="ORF">PVAP13_8KG137100</name>
</gene>
<name>A0A8T0PKB5_PANVG</name>
<proteinExistence type="predicted"/>
<dbReference type="Gene3D" id="2.170.270.10">
    <property type="entry name" value="SET domain"/>
    <property type="match status" value="1"/>
</dbReference>
<dbReference type="PANTHER" id="PTHR48458:SF1">
    <property type="entry name" value="SET DOMAIN-CONTAINING PROTEIN"/>
    <property type="match status" value="1"/>
</dbReference>
<dbReference type="AlphaFoldDB" id="A0A8T0PKB5"/>
<dbReference type="EMBL" id="CM029051">
    <property type="protein sequence ID" value="KAG2561069.1"/>
    <property type="molecule type" value="Genomic_DNA"/>
</dbReference>
<dbReference type="Proteomes" id="UP000823388">
    <property type="component" value="Chromosome 8K"/>
</dbReference>
<evidence type="ECO:0008006" key="3">
    <source>
        <dbReference type="Google" id="ProtNLM"/>
    </source>
</evidence>
<organism evidence="1 2">
    <name type="scientific">Panicum virgatum</name>
    <name type="common">Blackwell switchgrass</name>
    <dbReference type="NCBI Taxonomy" id="38727"/>
    <lineage>
        <taxon>Eukaryota</taxon>
        <taxon>Viridiplantae</taxon>
        <taxon>Streptophyta</taxon>
        <taxon>Embryophyta</taxon>
        <taxon>Tracheophyta</taxon>
        <taxon>Spermatophyta</taxon>
        <taxon>Magnoliopsida</taxon>
        <taxon>Liliopsida</taxon>
        <taxon>Poales</taxon>
        <taxon>Poaceae</taxon>
        <taxon>PACMAD clade</taxon>
        <taxon>Panicoideae</taxon>
        <taxon>Panicodae</taxon>
        <taxon>Paniceae</taxon>
        <taxon>Panicinae</taxon>
        <taxon>Panicum</taxon>
        <taxon>Panicum sect. Hiantes</taxon>
    </lineage>
</organism>
<reference evidence="1" key="1">
    <citation type="submission" date="2020-05" db="EMBL/GenBank/DDBJ databases">
        <title>WGS assembly of Panicum virgatum.</title>
        <authorList>
            <person name="Lovell J.T."/>
            <person name="Jenkins J."/>
            <person name="Shu S."/>
            <person name="Juenger T.E."/>
            <person name="Schmutz J."/>
        </authorList>
    </citation>
    <scope>NUCLEOTIDE SEQUENCE</scope>
    <source>
        <strain evidence="1">AP13</strain>
    </source>
</reference>
<evidence type="ECO:0000313" key="1">
    <source>
        <dbReference type="EMBL" id="KAG2561069.1"/>
    </source>
</evidence>
<dbReference type="InterPro" id="IPR046341">
    <property type="entry name" value="SET_dom_sf"/>
</dbReference>